<dbReference type="Proteomes" id="UP000775213">
    <property type="component" value="Unassembled WGS sequence"/>
</dbReference>
<evidence type="ECO:0000256" key="1">
    <source>
        <dbReference type="SAM" id="Phobius"/>
    </source>
</evidence>
<comment type="caution">
    <text evidence="2">The sequence shown here is derived from an EMBL/GenBank/DDBJ whole genome shotgun (WGS) entry which is preliminary data.</text>
</comment>
<keyword evidence="1" id="KW-0812">Transmembrane</keyword>
<evidence type="ECO:0008006" key="4">
    <source>
        <dbReference type="Google" id="ProtNLM"/>
    </source>
</evidence>
<reference evidence="2 3" key="1">
    <citation type="journal article" date="2021" name="Hortic Res">
        <title>Chromosome-scale assembly of the Dendrobium chrysotoxum genome enhances the understanding of orchid evolution.</title>
        <authorList>
            <person name="Zhang Y."/>
            <person name="Zhang G.Q."/>
            <person name="Zhang D."/>
            <person name="Liu X.D."/>
            <person name="Xu X.Y."/>
            <person name="Sun W.H."/>
            <person name="Yu X."/>
            <person name="Zhu X."/>
            <person name="Wang Z.W."/>
            <person name="Zhao X."/>
            <person name="Zhong W.Y."/>
            <person name="Chen H."/>
            <person name="Yin W.L."/>
            <person name="Huang T."/>
            <person name="Niu S.C."/>
            <person name="Liu Z.J."/>
        </authorList>
    </citation>
    <scope>NUCLEOTIDE SEQUENCE [LARGE SCALE GENOMIC DNA]</scope>
    <source>
        <strain evidence="2">Lindl</strain>
    </source>
</reference>
<gene>
    <name evidence="2" type="ORF">IEQ34_004467</name>
</gene>
<evidence type="ECO:0000313" key="3">
    <source>
        <dbReference type="Proteomes" id="UP000775213"/>
    </source>
</evidence>
<keyword evidence="1" id="KW-1133">Transmembrane helix</keyword>
<proteinExistence type="predicted"/>
<dbReference type="AlphaFoldDB" id="A0AAV7HGM2"/>
<dbReference type="EMBL" id="JAGFBR010000005">
    <property type="protein sequence ID" value="KAH0467229.1"/>
    <property type="molecule type" value="Genomic_DNA"/>
</dbReference>
<keyword evidence="1" id="KW-0472">Membrane</keyword>
<organism evidence="2 3">
    <name type="scientific">Dendrobium chrysotoxum</name>
    <name type="common">Orchid</name>
    <dbReference type="NCBI Taxonomy" id="161865"/>
    <lineage>
        <taxon>Eukaryota</taxon>
        <taxon>Viridiplantae</taxon>
        <taxon>Streptophyta</taxon>
        <taxon>Embryophyta</taxon>
        <taxon>Tracheophyta</taxon>
        <taxon>Spermatophyta</taxon>
        <taxon>Magnoliopsida</taxon>
        <taxon>Liliopsida</taxon>
        <taxon>Asparagales</taxon>
        <taxon>Orchidaceae</taxon>
        <taxon>Epidendroideae</taxon>
        <taxon>Malaxideae</taxon>
        <taxon>Dendrobiinae</taxon>
        <taxon>Dendrobium</taxon>
    </lineage>
</organism>
<evidence type="ECO:0000313" key="2">
    <source>
        <dbReference type="EMBL" id="KAH0467229.1"/>
    </source>
</evidence>
<feature type="transmembrane region" description="Helical" evidence="1">
    <location>
        <begin position="33"/>
        <end position="52"/>
    </location>
</feature>
<sequence length="64" mass="7220">MKLSVSLLCWSYLGLVAQRTLMLLDIFKACGVALPQFLFRVITIIVGLIVFFRECRAALIVECL</sequence>
<keyword evidence="3" id="KW-1185">Reference proteome</keyword>
<accession>A0AAV7HGM2</accession>
<protein>
    <recommendedName>
        <fullName evidence="4">Secreted protein</fullName>
    </recommendedName>
</protein>
<name>A0AAV7HGM2_DENCH</name>